<feature type="domain" description="AsmA" evidence="2">
    <location>
        <begin position="22"/>
        <end position="156"/>
    </location>
</feature>
<keyword evidence="1" id="KW-0812">Transmembrane</keyword>
<keyword evidence="1" id="KW-0472">Membrane</keyword>
<proteinExistence type="predicted"/>
<evidence type="ECO:0000313" key="4">
    <source>
        <dbReference type="Proteomes" id="UP000319931"/>
    </source>
</evidence>
<feature type="transmembrane region" description="Helical" evidence="1">
    <location>
        <begin position="21"/>
        <end position="47"/>
    </location>
</feature>
<dbReference type="InterPro" id="IPR007844">
    <property type="entry name" value="AsmA"/>
</dbReference>
<reference evidence="3 4" key="1">
    <citation type="journal article" date="2019" name="Environ. Microbiol.">
        <title>Species interactions and distinct microbial communities in high Arctic permafrost affected cryosols are associated with the CH4 and CO2 gas fluxes.</title>
        <authorList>
            <person name="Altshuler I."/>
            <person name="Hamel J."/>
            <person name="Turney S."/>
            <person name="Magnuson E."/>
            <person name="Levesque R."/>
            <person name="Greer C."/>
            <person name="Whyte L.G."/>
        </authorList>
    </citation>
    <scope>NUCLEOTIDE SEQUENCE [LARGE SCALE GENOMIC DNA]</scope>
    <source>
        <strain evidence="3 4">E6.1</strain>
    </source>
</reference>
<dbReference type="GO" id="GO:0005886">
    <property type="term" value="C:plasma membrane"/>
    <property type="evidence" value="ECO:0007669"/>
    <property type="project" value="TreeGrafter"/>
</dbReference>
<sequence length="647" mass="68016">MTTPSDPTPPSAHRPQRWRRPALAIGAALLVAIGVVVLALGAFPVGLLRGVVENRVSAALHTKVEIGSVTRDGLFSYTPVVALRDVRIAQPAWAGQGDFVRVSTVRVRVPMLALLTGRFRPDRVAIDGARIAFVRDASGRANWQPDGAKSKQGGTSRPSLSDLSVTNTQIVLRDAKRQLIVAGPLTVDATQGLRLSAKGSFRETPATLALTGGRIAGIDPTAPYPFAVKLSSSALDFSAQGTAQGVLDTRHFTATIRAQAPTLKNLDYLIEAGLFGTQPIDLNGTIRHDVRDWYVDRLAGTIGRSRFAGRATVHKYGIRTAIDARIHASQFDFDDLADSQGRAESAARLARIGPRVIPPTRIDLSKLWKTDGTIRFAADRLLSKDGTVFQSLSGTLNLDNRRLTVSDVVATLANGRMTCTLRVDHRSGLPKLAIDMRLAGLRLERLVGKPDMLGGEVRGHIVLSGQGETVRDALAHGSGKAAIVATQGHVQRMIADVLGQSLSGAIAHAIGGPSDTVPLQCLVADFRGTNGVLVPRPLEIDTGSSVGRGAGRIVLDGERIDLTLAGTTKSRALLRITDPIRIGGTLSEPSIAVAGIGAKDKPSAGGVLKVLGRSIGQALGLTKTDPSAGGAAPQSFACAPAVAAALR</sequence>
<feature type="domain" description="AsmA" evidence="2">
    <location>
        <begin position="364"/>
        <end position="535"/>
    </location>
</feature>
<dbReference type="Proteomes" id="UP000319931">
    <property type="component" value="Unassembled WGS sequence"/>
</dbReference>
<dbReference type="PANTHER" id="PTHR30441:SF8">
    <property type="entry name" value="DUF748 DOMAIN-CONTAINING PROTEIN"/>
    <property type="match status" value="1"/>
</dbReference>
<dbReference type="OrthoDB" id="7578660at2"/>
<evidence type="ECO:0000256" key="1">
    <source>
        <dbReference type="SAM" id="Phobius"/>
    </source>
</evidence>
<comment type="caution">
    <text evidence="3">The sequence shown here is derived from an EMBL/GenBank/DDBJ whole genome shotgun (WGS) entry which is preliminary data.</text>
</comment>
<evidence type="ECO:0000259" key="2">
    <source>
        <dbReference type="Pfam" id="PF05170"/>
    </source>
</evidence>
<accession>A0A502G379</accession>
<dbReference type="InterPro" id="IPR052894">
    <property type="entry name" value="AsmA-related"/>
</dbReference>
<dbReference type="EMBL" id="RCZC01000001">
    <property type="protein sequence ID" value="TPG56184.1"/>
    <property type="molecule type" value="Genomic_DNA"/>
</dbReference>
<organism evidence="3 4">
    <name type="scientific">Sphingomonas glacialis</name>
    <dbReference type="NCBI Taxonomy" id="658225"/>
    <lineage>
        <taxon>Bacteria</taxon>
        <taxon>Pseudomonadati</taxon>
        <taxon>Pseudomonadota</taxon>
        <taxon>Alphaproteobacteria</taxon>
        <taxon>Sphingomonadales</taxon>
        <taxon>Sphingomonadaceae</taxon>
        <taxon>Sphingomonas</taxon>
    </lineage>
</organism>
<dbReference type="AlphaFoldDB" id="A0A502G379"/>
<keyword evidence="1" id="KW-1133">Transmembrane helix</keyword>
<dbReference type="GO" id="GO:0090313">
    <property type="term" value="P:regulation of protein targeting to membrane"/>
    <property type="evidence" value="ECO:0007669"/>
    <property type="project" value="TreeGrafter"/>
</dbReference>
<gene>
    <name evidence="3" type="ORF">EAH76_00990</name>
</gene>
<name>A0A502G379_9SPHN</name>
<keyword evidence="4" id="KW-1185">Reference proteome</keyword>
<dbReference type="Pfam" id="PF05170">
    <property type="entry name" value="AsmA"/>
    <property type="match status" value="2"/>
</dbReference>
<protein>
    <submittedName>
        <fullName evidence="3">AsmA family protein</fullName>
    </submittedName>
</protein>
<dbReference type="PANTHER" id="PTHR30441">
    <property type="entry name" value="DUF748 DOMAIN-CONTAINING PROTEIN"/>
    <property type="match status" value="1"/>
</dbReference>
<dbReference type="RefSeq" id="WP_140846846.1">
    <property type="nucleotide sequence ID" value="NZ_RCZC01000001.1"/>
</dbReference>
<evidence type="ECO:0000313" key="3">
    <source>
        <dbReference type="EMBL" id="TPG56184.1"/>
    </source>
</evidence>